<protein>
    <submittedName>
        <fullName evidence="1">T4 gp25-like baseplate wedge protein</fullName>
    </submittedName>
</protein>
<accession>A0AAE8XYQ8</accession>
<evidence type="ECO:0000313" key="2">
    <source>
        <dbReference type="Proteomes" id="UP000827232"/>
    </source>
</evidence>
<reference evidence="1" key="1">
    <citation type="submission" date="2021-05" db="EMBL/GenBank/DDBJ databases">
        <title>Diversity, taxonomy and evolution of archaeal viruses of the class Caudoviricetes.</title>
        <authorList>
            <person name="Liu Y."/>
            <person name="Demina T.A."/>
            <person name="Roux S."/>
            <person name="Aiewsakun P."/>
            <person name="Kazlauskas D."/>
            <person name="Simmonds P."/>
            <person name="Prangishvili D."/>
            <person name="Oksanen H.M."/>
            <person name="Krupovic M."/>
        </authorList>
    </citation>
    <scope>NUCLEOTIDE SEQUENCE</scope>
    <source>
        <strain evidence="1">HRTV-25/14</strain>
    </source>
</reference>
<evidence type="ECO:0000313" key="1">
    <source>
        <dbReference type="EMBL" id="UBF22612.1"/>
    </source>
</evidence>
<organism evidence="1 2">
    <name type="scientific">Halorubrum tailed virus 25</name>
    <dbReference type="NCBI Taxonomy" id="2878006"/>
    <lineage>
        <taxon>Viruses</taxon>
        <taxon>Duplodnaviria</taxon>
        <taxon>Heunggongvirae</taxon>
        <taxon>Uroviricota</taxon>
        <taxon>Caudoviricetes</taxon>
        <taxon>Thumleimavirales</taxon>
        <taxon>Hafunaviridae</taxon>
        <taxon>Laminvirus</taxon>
        <taxon>Laminvirus thailandense</taxon>
        <taxon>Laminvirus HRTV25</taxon>
    </lineage>
</organism>
<dbReference type="Proteomes" id="UP000827232">
    <property type="component" value="Segment"/>
</dbReference>
<keyword evidence="2" id="KW-1185">Reference proteome</keyword>
<name>A0AAE8XYQ8_9CAUD</name>
<sequence length="106" mass="12448">MDIGLNKNFDLELGGRNDVFLVRGREEFEQRLRLSVVSFFQRIIGNTNRETVLQLIEVQAKRVAQEYDEIEQVAQIQVEYDDERPNTINLTFIYDTGEEFTFPVSE</sequence>
<dbReference type="EMBL" id="MZ334521">
    <property type="protein sequence ID" value="UBF22612.1"/>
    <property type="molecule type" value="Genomic_DNA"/>
</dbReference>
<gene>
    <name evidence="1" type="ORF">HRTV-25_gp31</name>
</gene>
<proteinExistence type="predicted"/>